<proteinExistence type="predicted"/>
<keyword evidence="1" id="KW-0472">Membrane</keyword>
<feature type="transmembrane region" description="Helical" evidence="1">
    <location>
        <begin position="66"/>
        <end position="87"/>
    </location>
</feature>
<accession>A0A6N3A8V0</accession>
<evidence type="ECO:0000256" key="1">
    <source>
        <dbReference type="SAM" id="Phobius"/>
    </source>
</evidence>
<name>A0A6N3A8V0_9CLOT</name>
<sequence>MKNTLILIASFIIFSLIFNGIIRYLITKNKLNVKAPKETKGKVIWVVLCCTIYIIGYVLIDFLGLGIVGFNIARGFLLAILISLLMLSTYKKK</sequence>
<evidence type="ECO:0000313" key="2">
    <source>
        <dbReference type="EMBL" id="VYT87173.1"/>
    </source>
</evidence>
<feature type="transmembrane region" description="Helical" evidence="1">
    <location>
        <begin position="43"/>
        <end position="60"/>
    </location>
</feature>
<keyword evidence="1" id="KW-1133">Transmembrane helix</keyword>
<organism evidence="2">
    <name type="scientific">Clostridium tertium</name>
    <dbReference type="NCBI Taxonomy" id="1559"/>
    <lineage>
        <taxon>Bacteria</taxon>
        <taxon>Bacillati</taxon>
        <taxon>Bacillota</taxon>
        <taxon>Clostridia</taxon>
        <taxon>Eubacteriales</taxon>
        <taxon>Clostridiaceae</taxon>
        <taxon>Clostridium</taxon>
    </lineage>
</organism>
<dbReference type="RefSeq" id="WP_156625371.1">
    <property type="nucleotide sequence ID" value="NZ_CACRTO010000008.1"/>
</dbReference>
<dbReference type="AlphaFoldDB" id="A0A6N3A8V0"/>
<reference evidence="2" key="1">
    <citation type="submission" date="2019-11" db="EMBL/GenBank/DDBJ databases">
        <authorList>
            <person name="Feng L."/>
        </authorList>
    </citation>
    <scope>NUCLEOTIDE SEQUENCE</scope>
    <source>
        <strain evidence="2">CTertiumLFYP3</strain>
    </source>
</reference>
<gene>
    <name evidence="2" type="ORF">CTLFYP3_00884</name>
</gene>
<protein>
    <submittedName>
        <fullName evidence="2">Uncharacterized protein</fullName>
    </submittedName>
</protein>
<dbReference type="EMBL" id="CACRTO010000008">
    <property type="protein sequence ID" value="VYT87173.1"/>
    <property type="molecule type" value="Genomic_DNA"/>
</dbReference>
<feature type="transmembrane region" description="Helical" evidence="1">
    <location>
        <begin position="6"/>
        <end position="22"/>
    </location>
</feature>
<keyword evidence="1" id="KW-0812">Transmembrane</keyword>